<keyword evidence="1" id="KW-0472">Membrane</keyword>
<keyword evidence="1" id="KW-1133">Transmembrane helix</keyword>
<dbReference type="RefSeq" id="WP_282590853.1">
    <property type="nucleotide sequence ID" value="NZ_JAPAAF010000005.1"/>
</dbReference>
<dbReference type="EMBL" id="JAPAAF010000005">
    <property type="protein sequence ID" value="MCW0482247.1"/>
    <property type="molecule type" value="Genomic_DNA"/>
</dbReference>
<evidence type="ECO:0000313" key="3">
    <source>
        <dbReference type="EMBL" id="MCW0482247.1"/>
    </source>
</evidence>
<dbReference type="PANTHER" id="PTHR43194:SF5">
    <property type="entry name" value="PIMELOYL-[ACYL-CARRIER PROTEIN] METHYL ESTER ESTERASE"/>
    <property type="match status" value="1"/>
</dbReference>
<dbReference type="PANTHER" id="PTHR43194">
    <property type="entry name" value="HYDROLASE ALPHA/BETA FOLD FAMILY"/>
    <property type="match status" value="1"/>
</dbReference>
<evidence type="ECO:0000313" key="4">
    <source>
        <dbReference type="Proteomes" id="UP001163821"/>
    </source>
</evidence>
<evidence type="ECO:0000256" key="1">
    <source>
        <dbReference type="SAM" id="Phobius"/>
    </source>
</evidence>
<dbReference type="Pfam" id="PF00561">
    <property type="entry name" value="Abhydrolase_1"/>
    <property type="match status" value="1"/>
</dbReference>
<name>A0AA41YC70_9BACT</name>
<dbReference type="InterPro" id="IPR029058">
    <property type="entry name" value="AB_hydrolase_fold"/>
</dbReference>
<dbReference type="InterPro" id="IPR050228">
    <property type="entry name" value="Carboxylesterase_BioH"/>
</dbReference>
<organism evidence="3 4">
    <name type="scientific">Gaoshiqia sediminis</name>
    <dbReference type="NCBI Taxonomy" id="2986998"/>
    <lineage>
        <taxon>Bacteria</taxon>
        <taxon>Pseudomonadati</taxon>
        <taxon>Bacteroidota</taxon>
        <taxon>Bacteroidia</taxon>
        <taxon>Marinilabiliales</taxon>
        <taxon>Prolixibacteraceae</taxon>
        <taxon>Gaoshiqia</taxon>
    </lineage>
</organism>
<keyword evidence="4" id="KW-1185">Reference proteome</keyword>
<feature type="transmembrane region" description="Helical" evidence="1">
    <location>
        <begin position="63"/>
        <end position="82"/>
    </location>
</feature>
<keyword evidence="3" id="KW-0378">Hydrolase</keyword>
<keyword evidence="1" id="KW-0812">Transmembrane</keyword>
<dbReference type="InterPro" id="IPR000073">
    <property type="entry name" value="AB_hydrolase_1"/>
</dbReference>
<protein>
    <submittedName>
        <fullName evidence="3">Alpha/beta hydrolase</fullName>
    </submittedName>
</protein>
<sequence>MNLIKRILKALFLLIIILLGLSSFLTKQYLQLVPVVLILSLLFMKPVRHFLSEKINNYSQRTELLIIIFLLVSYFSAGKIYLRSTIYRSAADREEIMARYDELQKDWPTGTESLFIGNQYGKIHVLIAGPDTAPPLLLFPAENMGAVSWSANFPVLASHFRCYAIDHPGEAGKSKLADLNSFPKSEQELARLYLEIADSLGLDNMALAGAGTGGRNALLRAINAPGRVSKLALIAPMGIHKPAPEFLWQRLAISMFPLPAIRQKVATWTIGTSETTAAWTDWYDAVLRGCVPHTAYPMAIAPEELAKIEAPVLLVLGTNDQHTGTPQQVTERTKPIGKLQTEILESAHLIAIEKTLETNQILLEFLSDQ</sequence>
<feature type="transmembrane region" description="Helical" evidence="1">
    <location>
        <begin position="7"/>
        <end position="26"/>
    </location>
</feature>
<gene>
    <name evidence="3" type="ORF">N2K84_05860</name>
</gene>
<reference evidence="3" key="1">
    <citation type="submission" date="2022-10" db="EMBL/GenBank/DDBJ databases">
        <title>Gaoshiqiia sediminis gen. nov., sp. nov., isolated from coastal sediment.</title>
        <authorList>
            <person name="Yu W.X."/>
            <person name="Mu D.S."/>
            <person name="Du J.Z."/>
            <person name="Liang Y.Q."/>
        </authorList>
    </citation>
    <scope>NUCLEOTIDE SEQUENCE</scope>
    <source>
        <strain evidence="3">A06</strain>
    </source>
</reference>
<dbReference type="Gene3D" id="3.40.50.1820">
    <property type="entry name" value="alpha/beta hydrolase"/>
    <property type="match status" value="1"/>
</dbReference>
<accession>A0AA41YC70</accession>
<comment type="caution">
    <text evidence="3">The sequence shown here is derived from an EMBL/GenBank/DDBJ whole genome shotgun (WGS) entry which is preliminary data.</text>
</comment>
<dbReference type="Proteomes" id="UP001163821">
    <property type="component" value="Unassembled WGS sequence"/>
</dbReference>
<dbReference type="GO" id="GO:0016787">
    <property type="term" value="F:hydrolase activity"/>
    <property type="evidence" value="ECO:0007669"/>
    <property type="project" value="UniProtKB-KW"/>
</dbReference>
<proteinExistence type="predicted"/>
<feature type="transmembrane region" description="Helical" evidence="1">
    <location>
        <begin position="32"/>
        <end position="51"/>
    </location>
</feature>
<dbReference type="AlphaFoldDB" id="A0AA41YC70"/>
<evidence type="ECO:0000259" key="2">
    <source>
        <dbReference type="Pfam" id="PF00561"/>
    </source>
</evidence>
<dbReference type="SUPFAM" id="SSF53474">
    <property type="entry name" value="alpha/beta-Hydrolases"/>
    <property type="match status" value="1"/>
</dbReference>
<feature type="domain" description="AB hydrolase-1" evidence="2">
    <location>
        <begin position="134"/>
        <end position="252"/>
    </location>
</feature>